<keyword evidence="13 16" id="KW-0234">DNA repair</keyword>
<dbReference type="SMART" id="SM00279">
    <property type="entry name" value="HhH2"/>
    <property type="match status" value="1"/>
</dbReference>
<keyword evidence="8 16" id="KW-0227">DNA damage</keyword>
<protein>
    <recommendedName>
        <fullName evidence="3 15">DNA polymerase I</fullName>
        <ecNumber evidence="2 15">2.7.7.7</ecNumber>
    </recommendedName>
</protein>
<dbReference type="InterPro" id="IPR002421">
    <property type="entry name" value="5-3_exonuclease"/>
</dbReference>
<organism evidence="20 21">
    <name type="scientific">Ravibacter arvi</name>
    <dbReference type="NCBI Taxonomy" id="2051041"/>
    <lineage>
        <taxon>Bacteria</taxon>
        <taxon>Pseudomonadati</taxon>
        <taxon>Bacteroidota</taxon>
        <taxon>Cytophagia</taxon>
        <taxon>Cytophagales</taxon>
        <taxon>Spirosomataceae</taxon>
        <taxon>Ravibacter</taxon>
    </lineage>
</organism>
<keyword evidence="7" id="KW-0540">Nuclease</keyword>
<evidence type="ECO:0000256" key="6">
    <source>
        <dbReference type="ARBA" id="ARBA00022705"/>
    </source>
</evidence>
<evidence type="ECO:0000256" key="12">
    <source>
        <dbReference type="ARBA" id="ARBA00023125"/>
    </source>
</evidence>
<feature type="domain" description="5'-3' exonuclease" evidence="18">
    <location>
        <begin position="4"/>
        <end position="265"/>
    </location>
</feature>
<dbReference type="Gene3D" id="3.40.50.1010">
    <property type="entry name" value="5'-nuclease"/>
    <property type="match status" value="1"/>
</dbReference>
<keyword evidence="12 16" id="KW-0238">DNA-binding</keyword>
<dbReference type="InterPro" id="IPR019760">
    <property type="entry name" value="DNA-dir_DNA_pol_A_CS"/>
</dbReference>
<comment type="similarity">
    <text evidence="1 16">Belongs to the DNA polymerase type-A family.</text>
</comment>
<dbReference type="SUPFAM" id="SSF47807">
    <property type="entry name" value="5' to 3' exonuclease, C-terminal subdomain"/>
    <property type="match status" value="1"/>
</dbReference>
<evidence type="ECO:0000256" key="10">
    <source>
        <dbReference type="ARBA" id="ARBA00022839"/>
    </source>
</evidence>
<evidence type="ECO:0000259" key="18">
    <source>
        <dbReference type="SMART" id="SM00475"/>
    </source>
</evidence>
<evidence type="ECO:0000256" key="13">
    <source>
        <dbReference type="ARBA" id="ARBA00023204"/>
    </source>
</evidence>
<dbReference type="RefSeq" id="WP_345031406.1">
    <property type="nucleotide sequence ID" value="NZ_BAABEY010000031.1"/>
</dbReference>
<evidence type="ECO:0000256" key="4">
    <source>
        <dbReference type="ARBA" id="ARBA00022679"/>
    </source>
</evidence>
<keyword evidence="9 16" id="KW-0378">Hydrolase</keyword>
<comment type="function">
    <text evidence="16">In addition to polymerase activity, this DNA polymerase exhibits 3'-5' and 5'-3' exonuclease activity.</text>
</comment>
<comment type="catalytic activity">
    <reaction evidence="14 16">
        <text>DNA(n) + a 2'-deoxyribonucleoside 5'-triphosphate = DNA(n+1) + diphosphate</text>
        <dbReference type="Rhea" id="RHEA:22508"/>
        <dbReference type="Rhea" id="RHEA-COMP:17339"/>
        <dbReference type="Rhea" id="RHEA-COMP:17340"/>
        <dbReference type="ChEBI" id="CHEBI:33019"/>
        <dbReference type="ChEBI" id="CHEBI:61560"/>
        <dbReference type="ChEBI" id="CHEBI:173112"/>
        <dbReference type="EC" id="2.7.7.7"/>
    </reaction>
</comment>
<evidence type="ECO:0000256" key="16">
    <source>
        <dbReference type="RuleBase" id="RU004460"/>
    </source>
</evidence>
<dbReference type="Pfam" id="PF02739">
    <property type="entry name" value="5_3_exonuc_N"/>
    <property type="match status" value="1"/>
</dbReference>
<dbReference type="InterPro" id="IPR020046">
    <property type="entry name" value="5-3_exonucl_a-hlix_arch_N"/>
</dbReference>
<dbReference type="SMART" id="SM00482">
    <property type="entry name" value="POLAc"/>
    <property type="match status" value="1"/>
</dbReference>
<evidence type="ECO:0000256" key="7">
    <source>
        <dbReference type="ARBA" id="ARBA00022722"/>
    </source>
</evidence>
<dbReference type="SMART" id="SM00475">
    <property type="entry name" value="53EXOc"/>
    <property type="match status" value="1"/>
</dbReference>
<feature type="domain" description="3'-5' exonuclease" evidence="17">
    <location>
        <begin position="348"/>
        <end position="529"/>
    </location>
</feature>
<dbReference type="Pfam" id="PF01612">
    <property type="entry name" value="DNA_pol_A_exo1"/>
    <property type="match status" value="1"/>
</dbReference>
<dbReference type="InterPro" id="IPR002562">
    <property type="entry name" value="3'-5'_exonuclease_dom"/>
</dbReference>
<dbReference type="InterPro" id="IPR008918">
    <property type="entry name" value="HhH2"/>
</dbReference>
<evidence type="ECO:0000256" key="8">
    <source>
        <dbReference type="ARBA" id="ARBA00022763"/>
    </source>
</evidence>
<dbReference type="EC" id="2.7.7.7" evidence="2 15"/>
<dbReference type="Pfam" id="PF00476">
    <property type="entry name" value="DNA_pol_A"/>
    <property type="match status" value="1"/>
</dbReference>
<dbReference type="PANTHER" id="PTHR10133:SF27">
    <property type="entry name" value="DNA POLYMERASE NU"/>
    <property type="match status" value="1"/>
</dbReference>
<dbReference type="Pfam" id="PF01367">
    <property type="entry name" value="5_3_exonuc"/>
    <property type="match status" value="1"/>
</dbReference>
<dbReference type="InterPro" id="IPR043502">
    <property type="entry name" value="DNA/RNA_pol_sf"/>
</dbReference>
<reference evidence="21" key="1">
    <citation type="journal article" date="2019" name="Int. J. Syst. Evol. Microbiol.">
        <title>The Global Catalogue of Microorganisms (GCM) 10K type strain sequencing project: providing services to taxonomists for standard genome sequencing and annotation.</title>
        <authorList>
            <consortium name="The Broad Institute Genomics Platform"/>
            <consortium name="The Broad Institute Genome Sequencing Center for Infectious Disease"/>
            <person name="Wu L."/>
            <person name="Ma J."/>
        </authorList>
    </citation>
    <scope>NUCLEOTIDE SEQUENCE [LARGE SCALE GENOMIC DNA]</scope>
    <source>
        <strain evidence="21">JCM 31920</strain>
    </source>
</reference>
<dbReference type="SMART" id="SM00474">
    <property type="entry name" value="35EXOc"/>
    <property type="match status" value="1"/>
</dbReference>
<proteinExistence type="inferred from homology"/>
<keyword evidence="10 16" id="KW-0269">Exonuclease</keyword>
<dbReference type="InterPro" id="IPR020045">
    <property type="entry name" value="DNA_polI_H3TH"/>
</dbReference>
<dbReference type="SUPFAM" id="SSF88723">
    <property type="entry name" value="PIN domain-like"/>
    <property type="match status" value="1"/>
</dbReference>
<evidence type="ECO:0000256" key="2">
    <source>
        <dbReference type="ARBA" id="ARBA00012417"/>
    </source>
</evidence>
<dbReference type="InterPro" id="IPR012337">
    <property type="entry name" value="RNaseH-like_sf"/>
</dbReference>
<dbReference type="InterPro" id="IPR018320">
    <property type="entry name" value="DNA_polymerase_1"/>
</dbReference>
<evidence type="ECO:0000259" key="17">
    <source>
        <dbReference type="SMART" id="SM00474"/>
    </source>
</evidence>
<keyword evidence="11 16" id="KW-0239">DNA-directed DNA polymerase</keyword>
<evidence type="ECO:0000256" key="5">
    <source>
        <dbReference type="ARBA" id="ARBA00022695"/>
    </source>
</evidence>
<dbReference type="Gene3D" id="3.30.420.10">
    <property type="entry name" value="Ribonuclease H-like superfamily/Ribonuclease H"/>
    <property type="match status" value="1"/>
</dbReference>
<dbReference type="NCBIfam" id="TIGR00593">
    <property type="entry name" value="pola"/>
    <property type="match status" value="1"/>
</dbReference>
<dbReference type="NCBIfam" id="NF004397">
    <property type="entry name" value="PRK05755.1"/>
    <property type="match status" value="1"/>
</dbReference>
<dbReference type="SUPFAM" id="SSF53098">
    <property type="entry name" value="Ribonuclease H-like"/>
    <property type="match status" value="1"/>
</dbReference>
<name>A0ABP8M487_9BACT</name>
<dbReference type="CDD" id="cd09859">
    <property type="entry name" value="PIN_53EXO"/>
    <property type="match status" value="1"/>
</dbReference>
<dbReference type="Proteomes" id="UP001501508">
    <property type="component" value="Unassembled WGS sequence"/>
</dbReference>
<evidence type="ECO:0000256" key="1">
    <source>
        <dbReference type="ARBA" id="ARBA00007705"/>
    </source>
</evidence>
<evidence type="ECO:0000256" key="3">
    <source>
        <dbReference type="ARBA" id="ARBA00020311"/>
    </source>
</evidence>
<dbReference type="InterPro" id="IPR036279">
    <property type="entry name" value="5-3_exonuclease_C_sf"/>
</dbReference>
<sequence length="941" mass="105156">MADKKLFLLDAMALIYRAHFAFIKAPRITSKGQNTSAVFGFTNTLLEVLQKEKPTHLGVAFDTAAPTFRHIQFEAYKAQREAQPEDITFAIPYVIKLLRAMNIPCLTLDGYEADDVIGTIAKKARREGFEVFMMTPDKDFGQLVEPSLYIYKPAFLGKGAEVLGVNEVLERWQIERIDQVVDMLGLMGDAVDNIPGIPGVGEKTAQKLIAQYGSVEGLLEHASEIKGKLGEKIVENGHLATLSKQLATIDIDVPIEFDPEGLEITPVNREEVSLLFDELEFRTLRKRVLGDDPLAEEYQAKPVPAKPKNGQLDLFSGAGQVTAEVEVVVEVGEQVSPLRNITNTRHYYHIVDTPELRESLVGYLLLQDRVCFDTETTDTNALEAELVGLSFAYLPGEAFYIPVPADRAEAQAIVEVFRVFFENPAIEKIAQNIKYDMQVLASYGVTVAGKLSDTMLAHYLIEPDKRHNMDILSEDFLRYTPVSIENLIGKKGAGQGNMRDVEVSAIAEYAAEDADVTLQLHQKLMPEVIRVGAKGLLENVEMPLVRVLADMEAEGVRVDLKALQEMSLELESDIRVIEGQIFGLSGGPFNLNSPKQLGEVLFERMQLIKNPKKTKTGQYATGEEVLSGLENEHEIARKILDYRELQKLKSTYVDALPAMISPRTGHIHTSYNQAVAATGRLSSNNPNLQNIPIRTPRGREIRRAFVPRNEEYRILSADYSQIELRIMAAFSEDATMMEAFNQNLDIHASTAAKVFKVPLESVTSDMRRKAKMVNFGIIYGISAFGLGQRLGISRTEAAEIITSYFEQFPSVKAYMDRVVNQAREDLYVETMLGRRRYLPDINSRNQTNRGFAERNAINAPIQGSAADMIKVAMINIHNFIKQENLKSRMILQVHDELVFDAHRDEIGYLSERVDELMRTAVPLSVKMATGIGVGGNWLEAH</sequence>
<dbReference type="CDD" id="cd09898">
    <property type="entry name" value="H3TH_53EXO"/>
    <property type="match status" value="1"/>
</dbReference>
<dbReference type="InterPro" id="IPR002298">
    <property type="entry name" value="DNA_polymerase_A"/>
</dbReference>
<dbReference type="Gene3D" id="3.30.70.370">
    <property type="match status" value="1"/>
</dbReference>
<keyword evidence="4 16" id="KW-0808">Transferase</keyword>
<evidence type="ECO:0000256" key="11">
    <source>
        <dbReference type="ARBA" id="ARBA00022932"/>
    </source>
</evidence>
<dbReference type="Gene3D" id="1.20.1060.10">
    <property type="entry name" value="Taq DNA Polymerase, Chain T, domain 4"/>
    <property type="match status" value="1"/>
</dbReference>
<dbReference type="CDD" id="cd08637">
    <property type="entry name" value="DNA_pol_A_pol_I_C"/>
    <property type="match status" value="1"/>
</dbReference>
<keyword evidence="5 16" id="KW-0548">Nucleotidyltransferase</keyword>
<dbReference type="PROSITE" id="PS00447">
    <property type="entry name" value="DNA_POLYMERASE_A"/>
    <property type="match status" value="1"/>
</dbReference>
<evidence type="ECO:0000256" key="9">
    <source>
        <dbReference type="ARBA" id="ARBA00022801"/>
    </source>
</evidence>
<dbReference type="CDD" id="cd06139">
    <property type="entry name" value="DNA_polA_I_Ecoli_like_exo"/>
    <property type="match status" value="1"/>
</dbReference>
<evidence type="ECO:0000256" key="14">
    <source>
        <dbReference type="ARBA" id="ARBA00049244"/>
    </source>
</evidence>
<dbReference type="PANTHER" id="PTHR10133">
    <property type="entry name" value="DNA POLYMERASE I"/>
    <property type="match status" value="1"/>
</dbReference>
<dbReference type="SUPFAM" id="SSF56672">
    <property type="entry name" value="DNA/RNA polymerases"/>
    <property type="match status" value="1"/>
</dbReference>
<dbReference type="PRINTS" id="PR00868">
    <property type="entry name" value="DNAPOLI"/>
</dbReference>
<dbReference type="Gene3D" id="1.10.150.20">
    <property type="entry name" value="5' to 3' exonuclease, C-terminal subdomain"/>
    <property type="match status" value="2"/>
</dbReference>
<accession>A0ABP8M487</accession>
<evidence type="ECO:0000259" key="19">
    <source>
        <dbReference type="SMART" id="SM00482"/>
    </source>
</evidence>
<evidence type="ECO:0000313" key="20">
    <source>
        <dbReference type="EMBL" id="GAA4444251.1"/>
    </source>
</evidence>
<evidence type="ECO:0000313" key="21">
    <source>
        <dbReference type="Proteomes" id="UP001501508"/>
    </source>
</evidence>
<keyword evidence="21" id="KW-1185">Reference proteome</keyword>
<gene>
    <name evidence="16 20" type="primary">polA</name>
    <name evidence="20" type="ORF">GCM10023091_34100</name>
</gene>
<comment type="caution">
    <text evidence="20">The sequence shown here is derived from an EMBL/GenBank/DDBJ whole genome shotgun (WGS) entry which is preliminary data.</text>
</comment>
<dbReference type="InterPro" id="IPR029060">
    <property type="entry name" value="PIN-like_dom_sf"/>
</dbReference>
<feature type="domain" description="DNA-directed DNA polymerase family A palm" evidence="19">
    <location>
        <begin position="698"/>
        <end position="905"/>
    </location>
</feature>
<keyword evidence="6 16" id="KW-0235">DNA replication</keyword>
<dbReference type="EMBL" id="BAABEY010000031">
    <property type="protein sequence ID" value="GAA4444251.1"/>
    <property type="molecule type" value="Genomic_DNA"/>
</dbReference>
<dbReference type="InterPro" id="IPR036397">
    <property type="entry name" value="RNaseH_sf"/>
</dbReference>
<dbReference type="InterPro" id="IPR001098">
    <property type="entry name" value="DNA-dir_DNA_pol_A_palm_dom"/>
</dbReference>
<evidence type="ECO:0000256" key="15">
    <source>
        <dbReference type="NCBIfam" id="TIGR00593"/>
    </source>
</evidence>